<evidence type="ECO:0000313" key="2">
    <source>
        <dbReference type="Proteomes" id="UP000345637"/>
    </source>
</evidence>
<dbReference type="AlphaFoldDB" id="A0A485AQS5"/>
<dbReference type="EMBL" id="CAADJE010000021">
    <property type="protein sequence ID" value="VFS63374.1"/>
    <property type="molecule type" value="Genomic_DNA"/>
</dbReference>
<proteinExistence type="predicted"/>
<accession>A0A485AQS5</accession>
<name>A0A485AQS5_RAOPL</name>
<reference evidence="1 2" key="1">
    <citation type="submission" date="2019-03" db="EMBL/GenBank/DDBJ databases">
        <authorList>
            <consortium name="Pathogen Informatics"/>
        </authorList>
    </citation>
    <scope>NUCLEOTIDE SEQUENCE [LARGE SCALE GENOMIC DNA]</scope>
    <source>
        <strain evidence="1 2">NCTC12998</strain>
    </source>
</reference>
<gene>
    <name evidence="1" type="ORF">NCTC12998_02258</name>
</gene>
<evidence type="ECO:0000313" key="1">
    <source>
        <dbReference type="EMBL" id="VFS63374.1"/>
    </source>
</evidence>
<sequence>MTVRTLPDYEQTEQKCRFAMEREPHLMKGTWMMPETSGWLRQATGVMMTQAHAPASR</sequence>
<protein>
    <submittedName>
        <fullName evidence="1">Uncharacterized protein</fullName>
    </submittedName>
</protein>
<dbReference type="Proteomes" id="UP000345637">
    <property type="component" value="Unassembled WGS sequence"/>
</dbReference>
<organism evidence="1 2">
    <name type="scientific">Raoultella planticola</name>
    <name type="common">Klebsiella planticola</name>
    <dbReference type="NCBI Taxonomy" id="575"/>
    <lineage>
        <taxon>Bacteria</taxon>
        <taxon>Pseudomonadati</taxon>
        <taxon>Pseudomonadota</taxon>
        <taxon>Gammaproteobacteria</taxon>
        <taxon>Enterobacterales</taxon>
        <taxon>Enterobacteriaceae</taxon>
        <taxon>Klebsiella/Raoultella group</taxon>
        <taxon>Raoultella</taxon>
    </lineage>
</organism>